<gene>
    <name evidence="3" type="ORF">C0039_19385</name>
</gene>
<comment type="caution">
    <text evidence="3">The sequence shown here is derived from an EMBL/GenBank/DDBJ whole genome shotgun (WGS) entry which is preliminary data.</text>
</comment>
<evidence type="ECO:0000256" key="2">
    <source>
        <dbReference type="SAM" id="MobiDB-lite"/>
    </source>
</evidence>
<feature type="compositionally biased region" description="Polar residues" evidence="2">
    <location>
        <begin position="371"/>
        <end position="388"/>
    </location>
</feature>
<dbReference type="RefSeq" id="WP_101519020.1">
    <property type="nucleotide sequence ID" value="NZ_PKUS01000042.1"/>
</dbReference>
<evidence type="ECO:0000313" key="4">
    <source>
        <dbReference type="Proteomes" id="UP000235005"/>
    </source>
</evidence>
<feature type="coiled-coil region" evidence="1">
    <location>
        <begin position="76"/>
        <end position="103"/>
    </location>
</feature>
<dbReference type="Proteomes" id="UP000235005">
    <property type="component" value="Unassembled WGS sequence"/>
</dbReference>
<feature type="region of interest" description="Disordered" evidence="2">
    <location>
        <begin position="368"/>
        <end position="395"/>
    </location>
</feature>
<organism evidence="3 4">
    <name type="scientific">Pseudohalioglobus lutimaris</name>
    <dbReference type="NCBI Taxonomy" id="1737061"/>
    <lineage>
        <taxon>Bacteria</taxon>
        <taxon>Pseudomonadati</taxon>
        <taxon>Pseudomonadota</taxon>
        <taxon>Gammaproteobacteria</taxon>
        <taxon>Cellvibrionales</taxon>
        <taxon>Halieaceae</taxon>
        <taxon>Pseudohalioglobus</taxon>
    </lineage>
</organism>
<keyword evidence="4" id="KW-1185">Reference proteome</keyword>
<name>A0A2N5WXD0_9GAMM</name>
<dbReference type="AlphaFoldDB" id="A0A2N5WXD0"/>
<proteinExistence type="predicted"/>
<reference evidence="3 4" key="1">
    <citation type="submission" date="2018-01" db="EMBL/GenBank/DDBJ databases">
        <title>The draft genome sequence of Halioglobus lutimaris HF004.</title>
        <authorList>
            <person name="Du Z.-J."/>
            <person name="Shi M.-J."/>
        </authorList>
    </citation>
    <scope>NUCLEOTIDE SEQUENCE [LARGE SCALE GENOMIC DNA]</scope>
    <source>
        <strain evidence="3 4">HF004</strain>
    </source>
</reference>
<accession>A0A2N5WXD0</accession>
<keyword evidence="1" id="KW-0175">Coiled coil</keyword>
<evidence type="ECO:0000256" key="1">
    <source>
        <dbReference type="SAM" id="Coils"/>
    </source>
</evidence>
<evidence type="ECO:0000313" key="3">
    <source>
        <dbReference type="EMBL" id="PLW66899.1"/>
    </source>
</evidence>
<dbReference type="EMBL" id="PKUS01000042">
    <property type="protein sequence ID" value="PLW66899.1"/>
    <property type="molecule type" value="Genomic_DNA"/>
</dbReference>
<protein>
    <submittedName>
        <fullName evidence="3">Uncharacterized protein</fullName>
    </submittedName>
</protein>
<sequence>MLLLETLLPWGSSSWLNLLADSRDPDDRRLEITEAKILLHVRLVLPPPGERGDLVCSPSIEEFQIPLPEFLNASMARLWRMELDELETELKQEEKLLDSIQRRIRRSGDAEISRAMISRVLHKWLEDRDVDDPHRCLLLGADPRDYPGAIYSRIDQYDVWKIFSAYCSDLTSISSVDLYVESCPYAPGERVGGTRRKPRYGPIIDYMADLRRRIREHKGVFWEVHNWIVLYICNVLSLVTGYRPIIGILEHRLDIDFHSGRIFVSDKENRNAKNHRIVYIPDCVVELLETWEDYLISLAKLTNLRFPNVAAAARAALEDATPRGEETNGYLFWIDSTNKGPMPGVQTPEKIKALQRGYWDTHGNWPRHVHSSASRTGNVPRRISNQTMGHEPTGLELDSRYSARSIKDCQENVPRLERLLSDLDCVHQLVLPELRL</sequence>